<dbReference type="PANTHER" id="PTHR11552:SF213">
    <property type="entry name" value="DEHYDROGENASE, PUTATIVE-RELATED"/>
    <property type="match status" value="1"/>
</dbReference>
<comment type="similarity">
    <text evidence="1">Belongs to the GMC oxidoreductase family.</text>
</comment>
<dbReference type="Pfam" id="PF00732">
    <property type="entry name" value="GMC_oxred_N"/>
    <property type="match status" value="1"/>
</dbReference>
<evidence type="ECO:0000256" key="2">
    <source>
        <dbReference type="SAM" id="SignalP"/>
    </source>
</evidence>
<organism evidence="4 5">
    <name type="scientific">Colletotrichum sojae</name>
    <dbReference type="NCBI Taxonomy" id="2175907"/>
    <lineage>
        <taxon>Eukaryota</taxon>
        <taxon>Fungi</taxon>
        <taxon>Dikarya</taxon>
        <taxon>Ascomycota</taxon>
        <taxon>Pezizomycotina</taxon>
        <taxon>Sordariomycetes</taxon>
        <taxon>Hypocreomycetidae</taxon>
        <taxon>Glomerellales</taxon>
        <taxon>Glomerellaceae</taxon>
        <taxon>Colletotrichum</taxon>
        <taxon>Colletotrichum orchidearum species complex</taxon>
    </lineage>
</organism>
<feature type="signal peptide" evidence="2">
    <location>
        <begin position="1"/>
        <end position="15"/>
    </location>
</feature>
<dbReference type="AlphaFoldDB" id="A0A8H6IS21"/>
<comment type="caution">
    <text evidence="4">The sequence shown here is derived from an EMBL/GenBank/DDBJ whole genome shotgun (WGS) entry which is preliminary data.</text>
</comment>
<keyword evidence="2" id="KW-0732">Signal</keyword>
<evidence type="ECO:0000259" key="3">
    <source>
        <dbReference type="PROSITE" id="PS00624"/>
    </source>
</evidence>
<evidence type="ECO:0000313" key="4">
    <source>
        <dbReference type="EMBL" id="KAF6793809.1"/>
    </source>
</evidence>
<dbReference type="EMBL" id="WIGN01000421">
    <property type="protein sequence ID" value="KAF6793809.1"/>
    <property type="molecule type" value="Genomic_DNA"/>
</dbReference>
<dbReference type="InterPro" id="IPR036188">
    <property type="entry name" value="FAD/NAD-bd_sf"/>
</dbReference>
<dbReference type="InterPro" id="IPR007867">
    <property type="entry name" value="GMC_OxRtase_C"/>
</dbReference>
<feature type="domain" description="Glucose-methanol-choline oxidoreductase N-terminal" evidence="3">
    <location>
        <begin position="358"/>
        <end position="372"/>
    </location>
</feature>
<dbReference type="Gene3D" id="3.30.560.10">
    <property type="entry name" value="Glucose Oxidase, domain 3"/>
    <property type="match status" value="1"/>
</dbReference>
<proteinExistence type="inferred from homology"/>
<dbReference type="PROSITE" id="PS00624">
    <property type="entry name" value="GMC_OXRED_2"/>
    <property type="match status" value="1"/>
</dbReference>
<accession>A0A8H6IS21</accession>
<sequence>MKAALFPLLAGVVAGFPAAATTHGEYEYIVVGSGPGGGPLAANLARKGHSVLLLEAGGDYGDTLLQRIPITGAQVAEQPSMSWQFFVSHYDNETQARRDSKFTYRLANGTLYYGLDPPEGAEPLGIFYPRGATLGGSAQMNAMNFALPPDNDWDSIAELTGDDSWRAERMREHFVALENCTYVPEGTPGHGFSGPIQVGLSHLHSDISTSHVLTTVVEVLSNAYREVEGIDPESAEEVGELMQRDLNSADPGRYGNGIYQLPLHIDGLRNRDGARDLIVDTLNALTANGSQLYPLTLSLNSLATRVLFKKNKDGKPKAFGVEYLKGEALYGADRRYNASEAGELVKATASKEVIIAAGAFNTPQLLKLSGVGPRGELEELGIDVVVDLPAVGKCMQDNYEGGVIVQASVPWENNPFVINNCTFQLDAQDPCLREWQTSHTGPYGETGASAGLLYRSSVSENADADLFFFGAGGGSFRGYYPGFSSDSAVDLASWYWSVVKMQTGNAAGTVTLRSGDPRAAPEIRFRYFEEQGERDLQALREGVELAMRVFNATGPPYAPFTVIEPHPGVGTGQAIMDEAFSHHVTSTCRMGPAGDREYCVDSKFRVNGVEGLRVVDASVFPRTPGGFPVAPTFIVSQKAFKDIVDDC</sequence>
<dbReference type="Proteomes" id="UP000652219">
    <property type="component" value="Unassembled WGS sequence"/>
</dbReference>
<evidence type="ECO:0000313" key="5">
    <source>
        <dbReference type="Proteomes" id="UP000652219"/>
    </source>
</evidence>
<dbReference type="InterPro" id="IPR012132">
    <property type="entry name" value="GMC_OxRdtase"/>
</dbReference>
<feature type="chain" id="PRO_5034142073" evidence="2">
    <location>
        <begin position="16"/>
        <end position="647"/>
    </location>
</feature>
<dbReference type="PANTHER" id="PTHR11552">
    <property type="entry name" value="GLUCOSE-METHANOL-CHOLINE GMC OXIDOREDUCTASE"/>
    <property type="match status" value="1"/>
</dbReference>
<name>A0A8H6IS21_9PEZI</name>
<dbReference type="Pfam" id="PF05199">
    <property type="entry name" value="GMC_oxred_C"/>
    <property type="match status" value="1"/>
</dbReference>
<evidence type="ECO:0000256" key="1">
    <source>
        <dbReference type="ARBA" id="ARBA00010790"/>
    </source>
</evidence>
<dbReference type="Gene3D" id="3.50.50.60">
    <property type="entry name" value="FAD/NAD(P)-binding domain"/>
    <property type="match status" value="1"/>
</dbReference>
<reference evidence="4 5" key="1">
    <citation type="journal article" date="2020" name="Phytopathology">
        <title>Genome Sequence Resources of Colletotrichum truncatum, C. plurivorum, C. musicola, and C. sojae: Four Species Pathogenic to Soybean (Glycine max).</title>
        <authorList>
            <person name="Rogerio F."/>
            <person name="Boufleur T.R."/>
            <person name="Ciampi-Guillardi M."/>
            <person name="Sukno S.A."/>
            <person name="Thon M.R."/>
            <person name="Massola Junior N.S."/>
            <person name="Baroncelli R."/>
        </authorList>
    </citation>
    <scope>NUCLEOTIDE SEQUENCE [LARGE SCALE GENOMIC DNA]</scope>
    <source>
        <strain evidence="4 5">LFN0009</strain>
    </source>
</reference>
<dbReference type="GO" id="GO:0050660">
    <property type="term" value="F:flavin adenine dinucleotide binding"/>
    <property type="evidence" value="ECO:0007669"/>
    <property type="project" value="InterPro"/>
</dbReference>
<dbReference type="PIRSF" id="PIRSF000137">
    <property type="entry name" value="Alcohol_oxidase"/>
    <property type="match status" value="1"/>
</dbReference>
<gene>
    <name evidence="4" type="ORF">CSOJ01_13808</name>
</gene>
<dbReference type="SUPFAM" id="SSF51905">
    <property type="entry name" value="FAD/NAD(P)-binding domain"/>
    <property type="match status" value="1"/>
</dbReference>
<dbReference type="SUPFAM" id="SSF54373">
    <property type="entry name" value="FAD-linked reductases, C-terminal domain"/>
    <property type="match status" value="1"/>
</dbReference>
<keyword evidence="5" id="KW-1185">Reference proteome</keyword>
<dbReference type="GO" id="GO:0016614">
    <property type="term" value="F:oxidoreductase activity, acting on CH-OH group of donors"/>
    <property type="evidence" value="ECO:0007669"/>
    <property type="project" value="InterPro"/>
</dbReference>
<protein>
    <submittedName>
        <fullName evidence="4">Oxygen-dependent choline dehydrogenase 4</fullName>
    </submittedName>
</protein>
<dbReference type="InterPro" id="IPR000172">
    <property type="entry name" value="GMC_OxRdtase_N"/>
</dbReference>